<evidence type="ECO:0000313" key="3">
    <source>
        <dbReference type="EMBL" id="GJS73811.1"/>
    </source>
</evidence>
<sequence length="501" mass="58119">MSTSNQQTLADSGANDRPLMLEKGNYIPWESRFRRFMDNKLKDGEWMWDSIEKGPYTRRMIPNPYNPQKEIIEPLSKMTEGNKKQYIADVKERIKRLMFGSDVTSLVRHSRLMDEFDKFAPKEGESIESVYERLTMLVNIMDRNNVRPIPVSINTKFINCLQPEWSKYVTMVRHNQTGDAVSYDVLYDSLIQFKQNVLASKAKKATKNHDPLALLAQSNASSSQSHANSSYSPQPYYVTHPSSVVDYEDEYQGELQEDSQEDKLTTAMMNPGRQNMNQVFNAGNGNDDSNQIVQRVPQTESTPRKLNIQSMKDEAGSNLEDEENDFMLDNSYGEETIEELTAAVMLIHVKCKTIIQTSDDDQIDSNIIFDDPYVENNGGTSEHDSNAHDEYHEIQMLAYNVQREAKNQKRLNNELKKQKELLQKELEMCKDRVKTFKSKIIQCSKYKETCEELERELQADKDTIERILKEKDKIQSDFFKTKNEKLIIEHETQLAKMIFKE</sequence>
<dbReference type="EMBL" id="BQNB010010182">
    <property type="protein sequence ID" value="GJS73811.1"/>
    <property type="molecule type" value="Genomic_DNA"/>
</dbReference>
<evidence type="ECO:0000256" key="2">
    <source>
        <dbReference type="SAM" id="MobiDB-lite"/>
    </source>
</evidence>
<keyword evidence="1" id="KW-0175">Coiled coil</keyword>
<name>A0ABQ4Y831_9ASTR</name>
<accession>A0ABQ4Y831</accession>
<dbReference type="Proteomes" id="UP001151760">
    <property type="component" value="Unassembled WGS sequence"/>
</dbReference>
<organism evidence="3 4">
    <name type="scientific">Tanacetum coccineum</name>
    <dbReference type="NCBI Taxonomy" id="301880"/>
    <lineage>
        <taxon>Eukaryota</taxon>
        <taxon>Viridiplantae</taxon>
        <taxon>Streptophyta</taxon>
        <taxon>Embryophyta</taxon>
        <taxon>Tracheophyta</taxon>
        <taxon>Spermatophyta</taxon>
        <taxon>Magnoliopsida</taxon>
        <taxon>eudicotyledons</taxon>
        <taxon>Gunneridae</taxon>
        <taxon>Pentapetalae</taxon>
        <taxon>asterids</taxon>
        <taxon>campanulids</taxon>
        <taxon>Asterales</taxon>
        <taxon>Asteraceae</taxon>
        <taxon>Asteroideae</taxon>
        <taxon>Anthemideae</taxon>
        <taxon>Anthemidinae</taxon>
        <taxon>Tanacetum</taxon>
    </lineage>
</organism>
<feature type="coiled-coil region" evidence="1">
    <location>
        <begin position="398"/>
        <end position="470"/>
    </location>
</feature>
<feature type="compositionally biased region" description="Low complexity" evidence="2">
    <location>
        <begin position="218"/>
        <end position="232"/>
    </location>
</feature>
<protein>
    <recommendedName>
        <fullName evidence="5">Gag-Pol polyprotein</fullName>
    </recommendedName>
</protein>
<comment type="caution">
    <text evidence="3">The sequence shown here is derived from an EMBL/GenBank/DDBJ whole genome shotgun (WGS) entry which is preliminary data.</text>
</comment>
<reference evidence="3" key="2">
    <citation type="submission" date="2022-01" db="EMBL/GenBank/DDBJ databases">
        <authorList>
            <person name="Yamashiro T."/>
            <person name="Shiraishi A."/>
            <person name="Satake H."/>
            <person name="Nakayama K."/>
        </authorList>
    </citation>
    <scope>NUCLEOTIDE SEQUENCE</scope>
</reference>
<feature type="region of interest" description="Disordered" evidence="2">
    <location>
        <begin position="218"/>
        <end position="239"/>
    </location>
</feature>
<evidence type="ECO:0008006" key="5">
    <source>
        <dbReference type="Google" id="ProtNLM"/>
    </source>
</evidence>
<gene>
    <name evidence="3" type="ORF">Tco_0706652</name>
</gene>
<proteinExistence type="predicted"/>
<evidence type="ECO:0000313" key="4">
    <source>
        <dbReference type="Proteomes" id="UP001151760"/>
    </source>
</evidence>
<evidence type="ECO:0000256" key="1">
    <source>
        <dbReference type="SAM" id="Coils"/>
    </source>
</evidence>
<keyword evidence="4" id="KW-1185">Reference proteome</keyword>
<reference evidence="3" key="1">
    <citation type="journal article" date="2022" name="Int. J. Mol. Sci.">
        <title>Draft Genome of Tanacetum Coccineum: Genomic Comparison of Closely Related Tanacetum-Family Plants.</title>
        <authorList>
            <person name="Yamashiro T."/>
            <person name="Shiraishi A."/>
            <person name="Nakayama K."/>
            <person name="Satake H."/>
        </authorList>
    </citation>
    <scope>NUCLEOTIDE SEQUENCE</scope>
</reference>